<dbReference type="RefSeq" id="WP_077926751.1">
    <property type="nucleotide sequence ID" value="NZ_BAABKE010000001.1"/>
</dbReference>
<evidence type="ECO:0000313" key="1">
    <source>
        <dbReference type="EMBL" id="GAA5094204.1"/>
    </source>
</evidence>
<dbReference type="Proteomes" id="UP001500631">
    <property type="component" value="Unassembled WGS sequence"/>
</dbReference>
<protein>
    <submittedName>
        <fullName evidence="1">ELM1/GtrOC1 family putative glycosyltransferase</fullName>
    </submittedName>
</protein>
<accession>A0ABP9MCA1</accession>
<organism evidence="1 2">
    <name type="scientific">Wohlfahrtiimonas larvae</name>
    <dbReference type="NCBI Taxonomy" id="1157986"/>
    <lineage>
        <taxon>Bacteria</taxon>
        <taxon>Pseudomonadati</taxon>
        <taxon>Pseudomonadota</taxon>
        <taxon>Gammaproteobacteria</taxon>
        <taxon>Cardiobacteriales</taxon>
        <taxon>Ignatzschineriaceae</taxon>
        <taxon>Wohlfahrtiimonas</taxon>
    </lineage>
</organism>
<proteinExistence type="predicted"/>
<evidence type="ECO:0000313" key="2">
    <source>
        <dbReference type="Proteomes" id="UP001500631"/>
    </source>
</evidence>
<dbReference type="Pfam" id="PF06258">
    <property type="entry name" value="Mito_fiss_Elm1"/>
    <property type="match status" value="1"/>
</dbReference>
<gene>
    <name evidence="1" type="ORF">GCM10023338_02180</name>
</gene>
<sequence>MKKIIYCISDGKIGHLRQSEGLAKALQKLRPHDYDVQILPKFSLWQWLKSLGQCAKKIEANSLVVGAGHRTHFSLLYYKWKYAAKSIVIMKPSLPKVWFDYCIVPKHDGLPERDNVLVTEGAMNALSLMDATKEDQTLVLIGGPSFACEWKNTHVYQELSARISLKNDDKKIILSTSRRTPQDFIVNLPKDILDKSEIIDFQVVDESWLPKQLLKSKEAWVTAESISMIYESLSAGCLVKIIDVTGLKGKIAQNLNHLIEAHKVNSDDNHFERLNESGRIAQKLLASGIMND</sequence>
<comment type="caution">
    <text evidence="1">The sequence shown here is derived from an EMBL/GenBank/DDBJ whole genome shotgun (WGS) entry which is preliminary data.</text>
</comment>
<dbReference type="InterPro" id="IPR009367">
    <property type="entry name" value="Elm1-like"/>
</dbReference>
<reference evidence="2" key="1">
    <citation type="journal article" date="2019" name="Int. J. Syst. Evol. Microbiol.">
        <title>The Global Catalogue of Microorganisms (GCM) 10K type strain sequencing project: providing services to taxonomists for standard genome sequencing and annotation.</title>
        <authorList>
            <consortium name="The Broad Institute Genomics Platform"/>
            <consortium name="The Broad Institute Genome Sequencing Center for Infectious Disease"/>
            <person name="Wu L."/>
            <person name="Ma J."/>
        </authorList>
    </citation>
    <scope>NUCLEOTIDE SEQUENCE [LARGE SCALE GENOMIC DNA]</scope>
    <source>
        <strain evidence="2">JCM 18424</strain>
    </source>
</reference>
<dbReference type="EMBL" id="BAABKE010000001">
    <property type="protein sequence ID" value="GAA5094204.1"/>
    <property type="molecule type" value="Genomic_DNA"/>
</dbReference>
<keyword evidence="2" id="KW-1185">Reference proteome</keyword>
<name>A0ABP9MCA1_9GAMM</name>